<dbReference type="OrthoDB" id="5876742at2759"/>
<feature type="compositionally biased region" description="Acidic residues" evidence="1">
    <location>
        <begin position="156"/>
        <end position="170"/>
    </location>
</feature>
<feature type="compositionally biased region" description="Basic and acidic residues" evidence="1">
    <location>
        <begin position="177"/>
        <end position="190"/>
    </location>
</feature>
<reference evidence="2" key="1">
    <citation type="submission" date="2007-07" db="EMBL/GenBank/DDBJ databases">
        <title>PCAP assembly of the Caenorhabditis remanei genome.</title>
        <authorList>
            <consortium name="The Caenorhabditis remanei Sequencing Consortium"/>
            <person name="Wilson R.K."/>
        </authorList>
    </citation>
    <scope>NUCLEOTIDE SEQUENCE [LARGE SCALE GENOMIC DNA]</scope>
    <source>
        <strain evidence="2">PB4641</strain>
    </source>
</reference>
<proteinExistence type="predicted"/>
<dbReference type="EMBL" id="DS268583">
    <property type="protein sequence ID" value="EFO91862.1"/>
    <property type="molecule type" value="Genomic_DNA"/>
</dbReference>
<dbReference type="Proteomes" id="UP000008281">
    <property type="component" value="Unassembled WGS sequence"/>
</dbReference>
<feature type="compositionally biased region" description="Acidic residues" evidence="1">
    <location>
        <begin position="191"/>
        <end position="201"/>
    </location>
</feature>
<dbReference type="eggNOG" id="ENOG502THXZ">
    <property type="taxonomic scope" value="Eukaryota"/>
</dbReference>
<dbReference type="OMA" id="DEPMECT"/>
<feature type="compositionally biased region" description="Basic residues" evidence="1">
    <location>
        <begin position="32"/>
        <end position="41"/>
    </location>
</feature>
<gene>
    <name evidence="2" type="ORF">CRE_08529</name>
</gene>
<dbReference type="InParanoid" id="E3NB86"/>
<keyword evidence="3" id="KW-1185">Reference proteome</keyword>
<feature type="region of interest" description="Disordered" evidence="1">
    <location>
        <begin position="1"/>
        <end position="219"/>
    </location>
</feature>
<evidence type="ECO:0000313" key="3">
    <source>
        <dbReference type="Proteomes" id="UP000008281"/>
    </source>
</evidence>
<name>E3NB86_CAERE</name>
<feature type="compositionally biased region" description="Basic and acidic residues" evidence="1">
    <location>
        <begin position="207"/>
        <end position="219"/>
    </location>
</feature>
<dbReference type="FunCoup" id="E3NB86">
    <property type="interactions" value="1294"/>
</dbReference>
<protein>
    <submittedName>
        <fullName evidence="2">Uncharacterized protein</fullName>
    </submittedName>
</protein>
<dbReference type="HOGENOM" id="CLU_060181_0_0_1"/>
<evidence type="ECO:0000313" key="2">
    <source>
        <dbReference type="EMBL" id="EFO91862.1"/>
    </source>
</evidence>
<dbReference type="AlphaFoldDB" id="E3NB86"/>
<feature type="compositionally biased region" description="Basic and acidic residues" evidence="1">
    <location>
        <begin position="89"/>
        <end position="101"/>
    </location>
</feature>
<organism evidence="3">
    <name type="scientific">Caenorhabditis remanei</name>
    <name type="common">Caenorhabditis vulgaris</name>
    <dbReference type="NCBI Taxonomy" id="31234"/>
    <lineage>
        <taxon>Eukaryota</taxon>
        <taxon>Metazoa</taxon>
        <taxon>Ecdysozoa</taxon>
        <taxon>Nematoda</taxon>
        <taxon>Chromadorea</taxon>
        <taxon>Rhabditida</taxon>
        <taxon>Rhabditina</taxon>
        <taxon>Rhabditomorpha</taxon>
        <taxon>Rhabditoidea</taxon>
        <taxon>Rhabditidae</taxon>
        <taxon>Peloderinae</taxon>
        <taxon>Caenorhabditis</taxon>
    </lineage>
</organism>
<evidence type="ECO:0000256" key="1">
    <source>
        <dbReference type="SAM" id="MobiDB-lite"/>
    </source>
</evidence>
<feature type="compositionally biased region" description="Basic and acidic residues" evidence="1">
    <location>
        <begin position="135"/>
        <end position="155"/>
    </location>
</feature>
<feature type="compositionally biased region" description="Basic and acidic residues" evidence="1">
    <location>
        <begin position="17"/>
        <end position="31"/>
    </location>
</feature>
<sequence>MVSTRSGNRTTRPSPGEPEKSEAPKPTETPKRRGRSAKNVKKVFDDEESVTTSEATTPMVTPQVSTQISEESVVSGASGADNEPEIVQEEPRVLSPKKSESKVLSPKKNIPSPKKELSEPSIPSIDVFTSDDASDDVKISPKKSESSISLKKEDSEAPEEDSDDDDDEPMEISSKAPQKDSEDVVEKDSEGSDDDDDDEPMEVTSSKVEEKGAEPKSIVEKLLEKKAEKSAKIAAKKLKKRNKKKEMKKISDGVFEVKMKKSKAKFNVVTLSNGVQKMLEPEINFREELLKARTAGTRCVDTEKYYQRAQWVSRR</sequence>
<dbReference type="STRING" id="31234.E3NB86"/>
<accession>E3NB86</accession>
<feature type="compositionally biased region" description="Polar residues" evidence="1">
    <location>
        <begin position="50"/>
        <end position="72"/>
    </location>
</feature>
<feature type="compositionally biased region" description="Polar residues" evidence="1">
    <location>
        <begin position="1"/>
        <end position="13"/>
    </location>
</feature>